<protein>
    <submittedName>
        <fullName evidence="2">Gamma-glutamylcyclotransferase</fullName>
    </submittedName>
</protein>
<dbReference type="SUPFAM" id="SSF110857">
    <property type="entry name" value="Gamma-glutamyl cyclotransferase-like"/>
    <property type="match status" value="1"/>
</dbReference>
<reference evidence="2 3" key="1">
    <citation type="submission" date="2018-10" db="EMBL/GenBank/DDBJ databases">
        <title>Draft genome of Cortibacter populi DSM10536.</title>
        <authorList>
            <person name="Bernier A.-M."/>
            <person name="Bernard K."/>
        </authorList>
    </citation>
    <scope>NUCLEOTIDE SEQUENCE [LARGE SCALE GENOMIC DNA]</scope>
    <source>
        <strain evidence="2 3">DSM 105136</strain>
    </source>
</reference>
<keyword evidence="3" id="KW-1185">Reference proteome</keyword>
<dbReference type="EMBL" id="RDQO01000009">
    <property type="protein sequence ID" value="RMX02223.1"/>
    <property type="molecule type" value="Genomic_DNA"/>
</dbReference>
<dbReference type="Gene3D" id="3.10.490.10">
    <property type="entry name" value="Gamma-glutamyl cyclotransferase-like"/>
    <property type="match status" value="1"/>
</dbReference>
<dbReference type="CDD" id="cd06661">
    <property type="entry name" value="GGCT_like"/>
    <property type="match status" value="1"/>
</dbReference>
<feature type="domain" description="Gamma-glutamylcyclotransferase AIG2-like" evidence="1">
    <location>
        <begin position="4"/>
        <end position="110"/>
    </location>
</feature>
<dbReference type="InterPro" id="IPR013024">
    <property type="entry name" value="GGCT-like"/>
</dbReference>
<gene>
    <name evidence="2" type="ORF">D8I35_18625</name>
</gene>
<dbReference type="GO" id="GO:0016740">
    <property type="term" value="F:transferase activity"/>
    <property type="evidence" value="ECO:0007669"/>
    <property type="project" value="UniProtKB-KW"/>
</dbReference>
<sequence length="124" mass="13851">MPLLFTYGTLQRLDIQRHVFGGPLVGTPDELHGHTRLEVELIDDAAALAGQTRYPMLRPANANAAPIAGLVYELSEIQLQRADHYEGPAYARVRVVLRSGREAWVYVDAQAVDACQRPRNDRQT</sequence>
<accession>A0A3M6QGM2</accession>
<dbReference type="Pfam" id="PF06094">
    <property type="entry name" value="GGACT"/>
    <property type="match status" value="1"/>
</dbReference>
<organism evidence="2 3">
    <name type="scientific">Corticibacter populi</name>
    <dbReference type="NCBI Taxonomy" id="1550736"/>
    <lineage>
        <taxon>Bacteria</taxon>
        <taxon>Pseudomonadati</taxon>
        <taxon>Pseudomonadota</taxon>
        <taxon>Betaproteobacteria</taxon>
        <taxon>Burkholderiales</taxon>
        <taxon>Comamonadaceae</taxon>
        <taxon>Corticibacter</taxon>
    </lineage>
</organism>
<dbReference type="InterPro" id="IPR036568">
    <property type="entry name" value="GGCT-like_sf"/>
</dbReference>
<evidence type="ECO:0000313" key="2">
    <source>
        <dbReference type="EMBL" id="RMX02223.1"/>
    </source>
</evidence>
<evidence type="ECO:0000313" key="3">
    <source>
        <dbReference type="Proteomes" id="UP000278006"/>
    </source>
</evidence>
<comment type="caution">
    <text evidence="2">The sequence shown here is derived from an EMBL/GenBank/DDBJ whole genome shotgun (WGS) entry which is preliminary data.</text>
</comment>
<dbReference type="Proteomes" id="UP000278006">
    <property type="component" value="Unassembled WGS sequence"/>
</dbReference>
<evidence type="ECO:0000259" key="1">
    <source>
        <dbReference type="Pfam" id="PF06094"/>
    </source>
</evidence>
<dbReference type="AlphaFoldDB" id="A0A3M6QGM2"/>
<name>A0A3M6QGM2_9BURK</name>
<dbReference type="InterPro" id="IPR009288">
    <property type="entry name" value="AIG2-like_dom"/>
</dbReference>
<proteinExistence type="predicted"/>
<keyword evidence="2" id="KW-0808">Transferase</keyword>